<comment type="caution">
    <text evidence="1">The sequence shown here is derived from an EMBL/GenBank/DDBJ whole genome shotgun (WGS) entry which is preliminary data.</text>
</comment>
<name>A0AAE1TB18_9FABA</name>
<sequence>MHNISHHTICRDIIPGSPDVKWESIKGLENVKRLLEEAVVMPITHPNIWWSLLAFAPKVWTRHPLILRIPMSDLKTRSFSCIPLYNFSYIYDYIVSTSTSFIDSDNVADGESEVRAEEKDAYGWLGEIEMPENS</sequence>
<organism evidence="1 2">
    <name type="scientific">Acacia crassicarpa</name>
    <name type="common">northern wattle</name>
    <dbReference type="NCBI Taxonomy" id="499986"/>
    <lineage>
        <taxon>Eukaryota</taxon>
        <taxon>Viridiplantae</taxon>
        <taxon>Streptophyta</taxon>
        <taxon>Embryophyta</taxon>
        <taxon>Tracheophyta</taxon>
        <taxon>Spermatophyta</taxon>
        <taxon>Magnoliopsida</taxon>
        <taxon>eudicotyledons</taxon>
        <taxon>Gunneridae</taxon>
        <taxon>Pentapetalae</taxon>
        <taxon>rosids</taxon>
        <taxon>fabids</taxon>
        <taxon>Fabales</taxon>
        <taxon>Fabaceae</taxon>
        <taxon>Caesalpinioideae</taxon>
        <taxon>mimosoid clade</taxon>
        <taxon>Acacieae</taxon>
        <taxon>Acacia</taxon>
    </lineage>
</organism>
<evidence type="ECO:0000313" key="2">
    <source>
        <dbReference type="Proteomes" id="UP001293593"/>
    </source>
</evidence>
<proteinExistence type="predicted"/>
<dbReference type="EMBL" id="JAWXYG010000003">
    <property type="protein sequence ID" value="KAK4278808.1"/>
    <property type="molecule type" value="Genomic_DNA"/>
</dbReference>
<keyword evidence="2" id="KW-1185">Reference proteome</keyword>
<protein>
    <submittedName>
        <fullName evidence="1">Uncharacterized protein</fullName>
    </submittedName>
</protein>
<dbReference type="InterPro" id="IPR027417">
    <property type="entry name" value="P-loop_NTPase"/>
</dbReference>
<dbReference type="AlphaFoldDB" id="A0AAE1TB18"/>
<gene>
    <name evidence="1" type="ORF">QN277_016605</name>
</gene>
<evidence type="ECO:0000313" key="1">
    <source>
        <dbReference type="EMBL" id="KAK4278808.1"/>
    </source>
</evidence>
<reference evidence="1" key="1">
    <citation type="submission" date="2023-10" db="EMBL/GenBank/DDBJ databases">
        <title>Chromosome-level genome of the transformable northern wattle, Acacia crassicarpa.</title>
        <authorList>
            <person name="Massaro I."/>
            <person name="Sinha N.R."/>
            <person name="Poethig S."/>
            <person name="Leichty A.R."/>
        </authorList>
    </citation>
    <scope>NUCLEOTIDE SEQUENCE</scope>
    <source>
        <strain evidence="1">Acra3RX</strain>
        <tissue evidence="1">Leaf</tissue>
    </source>
</reference>
<accession>A0AAE1TB18</accession>
<dbReference type="Gene3D" id="3.40.50.300">
    <property type="entry name" value="P-loop containing nucleotide triphosphate hydrolases"/>
    <property type="match status" value="1"/>
</dbReference>
<dbReference type="Proteomes" id="UP001293593">
    <property type="component" value="Unassembled WGS sequence"/>
</dbReference>